<keyword evidence="2" id="KW-1185">Reference proteome</keyword>
<dbReference type="RefSeq" id="WP_077753628.1">
    <property type="nucleotide sequence ID" value="NZ_CP014782.1"/>
</dbReference>
<dbReference type="EMBL" id="CP014782">
    <property type="protein sequence ID" value="AQS38610.1"/>
    <property type="molecule type" value="Genomic_DNA"/>
</dbReference>
<dbReference type="AlphaFoldDB" id="A0A1S6HST6"/>
<dbReference type="Proteomes" id="UP000189545">
    <property type="component" value="Chromosome"/>
</dbReference>
<protein>
    <recommendedName>
        <fullName evidence="3">Phage-associated protein, BcepMu gp16 family</fullName>
    </recommendedName>
</protein>
<sequence>MKIDNANHIHAALRAQGMSCRAWGIEHGYHPRTVLDCIKAFAPNMKRKPKRPLSRQIVADLSKTIGVDLLGEENE</sequence>
<reference evidence="1 2" key="1">
    <citation type="submission" date="2016-03" db="EMBL/GenBank/DDBJ databases">
        <title>Complete genome sequence of Shewanella psychrophila WP2, a deep sea bacterium isolated from west Pacific sediment.</title>
        <authorList>
            <person name="Xu G."/>
            <person name="Jian H."/>
        </authorList>
    </citation>
    <scope>NUCLEOTIDE SEQUENCE [LARGE SCALE GENOMIC DNA]</scope>
    <source>
        <strain evidence="1 2">WP2</strain>
    </source>
</reference>
<dbReference type="KEGG" id="spsw:Sps_03483"/>
<organism evidence="1 2">
    <name type="scientific">Shewanella psychrophila</name>
    <dbReference type="NCBI Taxonomy" id="225848"/>
    <lineage>
        <taxon>Bacteria</taxon>
        <taxon>Pseudomonadati</taxon>
        <taxon>Pseudomonadota</taxon>
        <taxon>Gammaproteobacteria</taxon>
        <taxon>Alteromonadales</taxon>
        <taxon>Shewanellaceae</taxon>
        <taxon>Shewanella</taxon>
    </lineage>
</organism>
<proteinExistence type="predicted"/>
<evidence type="ECO:0000313" key="2">
    <source>
        <dbReference type="Proteomes" id="UP000189545"/>
    </source>
</evidence>
<evidence type="ECO:0008006" key="3">
    <source>
        <dbReference type="Google" id="ProtNLM"/>
    </source>
</evidence>
<dbReference type="OrthoDB" id="5918809at2"/>
<gene>
    <name evidence="1" type="ORF">Sps_03483</name>
</gene>
<accession>A0A1S6HST6</accession>
<name>A0A1S6HST6_9GAMM</name>
<dbReference type="STRING" id="225848.Sps_03483"/>
<evidence type="ECO:0000313" key="1">
    <source>
        <dbReference type="EMBL" id="AQS38610.1"/>
    </source>
</evidence>